<dbReference type="Proteomes" id="UP000030703">
    <property type="component" value="Unassembled WGS sequence"/>
</dbReference>
<accession>W9YWT6</accession>
<reference evidence="1" key="1">
    <citation type="submission" date="2012-04" db="EMBL/GenBank/DDBJ databases">
        <title>The Genome Sequence of Fusarium oxysporum melonis.</title>
        <authorList>
            <consortium name="The Broad Institute Genome Sequencing Platform"/>
            <person name="Ma L.-J."/>
            <person name="Gale L.R."/>
            <person name="Schwartz D.C."/>
            <person name="Zhou S."/>
            <person name="Corby-Kistler H."/>
            <person name="Young S.K."/>
            <person name="Zeng Q."/>
            <person name="Gargeya S."/>
            <person name="Fitzgerald M."/>
            <person name="Haas B."/>
            <person name="Abouelleil A."/>
            <person name="Alvarado L."/>
            <person name="Arachchi H.M."/>
            <person name="Berlin A."/>
            <person name="Brown A."/>
            <person name="Chapman S.B."/>
            <person name="Chen Z."/>
            <person name="Dunbar C."/>
            <person name="Freedman E."/>
            <person name="Gearin G."/>
            <person name="Goldberg J."/>
            <person name="Griggs A."/>
            <person name="Gujja S."/>
            <person name="Heiman D."/>
            <person name="Howarth C."/>
            <person name="Larson L."/>
            <person name="Lui A."/>
            <person name="MacDonald P.J.P."/>
            <person name="Montmayeur A."/>
            <person name="Murphy C."/>
            <person name="Neiman D."/>
            <person name="Pearson M."/>
            <person name="Priest M."/>
            <person name="Roberts A."/>
            <person name="Saif S."/>
            <person name="Shea T."/>
            <person name="Shenoy N."/>
            <person name="Sisk P."/>
            <person name="Stolte C."/>
            <person name="Sykes S."/>
            <person name="Wortman J."/>
            <person name="Nusbaum C."/>
            <person name="Birren B."/>
        </authorList>
    </citation>
    <scope>NUCLEOTIDE SEQUENCE</scope>
    <source>
        <strain evidence="1">26406</strain>
    </source>
</reference>
<organism evidence="1">
    <name type="scientific">Fusarium oxysporum f. sp. melonis 26406</name>
    <dbReference type="NCBI Taxonomy" id="1089452"/>
    <lineage>
        <taxon>Eukaryota</taxon>
        <taxon>Fungi</taxon>
        <taxon>Dikarya</taxon>
        <taxon>Ascomycota</taxon>
        <taxon>Pezizomycotina</taxon>
        <taxon>Sordariomycetes</taxon>
        <taxon>Hypocreomycetidae</taxon>
        <taxon>Hypocreales</taxon>
        <taxon>Nectriaceae</taxon>
        <taxon>Fusarium</taxon>
        <taxon>Fusarium oxysporum species complex</taxon>
    </lineage>
</organism>
<dbReference type="VEuPathDB" id="FungiDB:FOMG_19614"/>
<gene>
    <name evidence="1" type="ORF">FOMG_19614</name>
</gene>
<proteinExistence type="predicted"/>
<dbReference type="EMBL" id="KI980689">
    <property type="protein sequence ID" value="EXK23625.1"/>
    <property type="molecule type" value="Genomic_DNA"/>
</dbReference>
<dbReference type="AlphaFoldDB" id="W9YWT6"/>
<protein>
    <submittedName>
        <fullName evidence="1">Uncharacterized protein</fullName>
    </submittedName>
</protein>
<reference evidence="1" key="2">
    <citation type="submission" date="2014-02" db="EMBL/GenBank/DDBJ databases">
        <title>Annotation of the Genome Sequence of Fusarium oxysporum f. sp. melonis 26406.</title>
        <authorList>
            <consortium name="The Broad Institute Genomics Platform"/>
            <person name="Ma L.-J."/>
            <person name="Corby-Kistler H."/>
            <person name="Broz K."/>
            <person name="Gale L.R."/>
            <person name="Jonkers W."/>
            <person name="O'Donnell K."/>
            <person name="Ploetz R."/>
            <person name="Steinberg C."/>
            <person name="Schwartz D.C."/>
            <person name="VanEtten H."/>
            <person name="Zhou S."/>
            <person name="Young S.K."/>
            <person name="Zeng Q."/>
            <person name="Gargeya S."/>
            <person name="Fitzgerald M."/>
            <person name="Abouelleil A."/>
            <person name="Alvarado L."/>
            <person name="Chapman S.B."/>
            <person name="Gainer-Dewar J."/>
            <person name="Goldberg J."/>
            <person name="Griggs A."/>
            <person name="Gujja S."/>
            <person name="Hansen M."/>
            <person name="Howarth C."/>
            <person name="Imamovic A."/>
            <person name="Ireland A."/>
            <person name="Larimer J."/>
            <person name="McCowan C."/>
            <person name="Murphy C."/>
            <person name="Pearson M."/>
            <person name="Poon T.W."/>
            <person name="Priest M."/>
            <person name="Roberts A."/>
            <person name="Saif S."/>
            <person name="Shea T."/>
            <person name="Sykes S."/>
            <person name="Wortman J."/>
            <person name="Nusbaum C."/>
            <person name="Birren B."/>
        </authorList>
    </citation>
    <scope>NUCLEOTIDE SEQUENCE</scope>
    <source>
        <strain evidence="1">26406</strain>
    </source>
</reference>
<dbReference type="HOGENOM" id="CLU_1865211_0_0_1"/>
<evidence type="ECO:0000313" key="1">
    <source>
        <dbReference type="EMBL" id="EXK23625.1"/>
    </source>
</evidence>
<name>W9YWT6_FUSOX</name>
<sequence length="164" mass="18525">MTTSPGIVFKVHSSRRTARWPRIASYNKRRDALRQPVNISFLLKLLVTARQTLSHLVTASEPVTTTRSGVTRSSVDKEELLSCVTERHEPGPTITQAQLEKSTQSRWQSPEALGRPHLRCIQRRSKLAMFTMSRPPIRSSPSRSSRDGDDILFVIQNAEDMGNE</sequence>